<dbReference type="PANTHER" id="PTHR11161">
    <property type="entry name" value="O-ACYLTRANSFERASE"/>
    <property type="match status" value="1"/>
</dbReference>
<dbReference type="InterPro" id="IPR002656">
    <property type="entry name" value="Acyl_transf_3_dom"/>
</dbReference>
<feature type="transmembrane region" description="Helical" evidence="1">
    <location>
        <begin position="1264"/>
        <end position="1282"/>
    </location>
</feature>
<feature type="transmembrane region" description="Helical" evidence="1">
    <location>
        <begin position="801"/>
        <end position="821"/>
    </location>
</feature>
<comment type="caution">
    <text evidence="4">The sequence shown here is derived from an EMBL/GenBank/DDBJ whole genome shotgun (WGS) entry which is preliminary data.</text>
</comment>
<keyword evidence="1" id="KW-0812">Transmembrane</keyword>
<dbReference type="OrthoDB" id="207378at2759"/>
<evidence type="ECO:0000259" key="3">
    <source>
        <dbReference type="SMART" id="SM00703"/>
    </source>
</evidence>
<keyword evidence="5" id="KW-1185">Reference proteome</keyword>
<dbReference type="GO" id="GO:0016747">
    <property type="term" value="F:acyltransferase activity, transferring groups other than amino-acyl groups"/>
    <property type="evidence" value="ECO:0007669"/>
    <property type="project" value="InterPro"/>
</dbReference>
<protein>
    <recommendedName>
        <fullName evidence="3">Nose resistant-to-fluoxetine protein N-terminal domain-containing protein</fullName>
    </recommendedName>
</protein>
<dbReference type="Pfam" id="PF20146">
    <property type="entry name" value="NRF"/>
    <property type="match status" value="1"/>
</dbReference>
<feature type="chain" id="PRO_5032324294" description="Nose resistant-to-fluoxetine protein N-terminal domain-containing protein" evidence="2">
    <location>
        <begin position="22"/>
        <end position="1341"/>
    </location>
</feature>
<feature type="transmembrane region" description="Helical" evidence="1">
    <location>
        <begin position="1085"/>
        <end position="1105"/>
    </location>
</feature>
<feature type="transmembrane region" description="Helical" evidence="1">
    <location>
        <begin position="1110"/>
        <end position="1128"/>
    </location>
</feature>
<accession>A0A8B6G3B8</accession>
<sequence length="1341" mass="150007">MKSVLPIVTILCMLSVSPCKSQLSLAGVDIAGILSNLTIEQKAGFLISFIENPPLFDKLENVFTAGYELFHEEPTFEPDILTNLIEWTLDKLPSLLQNQTFKDSLHIIVGEMNKANLTILNMTNEFTIMNGIFAQMDWFSIIGKIGARIVQPWLIKHGVDKNIVKAVIPTILKEGKVLIKTYLPSLLPGLIKEFNKFDADSTAVTPTQVASNTTLTHELPLIAFLHNTTTTRNAKKLLLFHYITNHSAMFPKLERILLSAVPLLSEPPTIRDEILPVLLAWGLGTIPKFLQSEMFKKSFHYFVTKINQVNVTGLNISNDYEFMNGVFSQTDWWEIIEKIASEVAVPLSASVGMNPSVSASIIPQLINELADLLKQNGGKLAQTLIEEMNKADIAKLERVDYTSSFILNFLQNLVSATVKILPVQQKLSVITWFLSHNVQLFVQLEDILLSALPILVPISHLKPEIRQHLVPWALEHIPDFLDSKLFQNAVDIMVSEVNSVNTSSFNQTNDDMYINELLSGLDTVRLIRRIATEVALPLSMQSGLKPEVATYMIPVVMQILEQVTKTDLANGLKILITEMNRVNLTDLDVRDPKSFVQGYVEKLNMRNILTGILAQQHISGFLVSTLLKSPQIALDIGKILLSSFSPSDILSLPADATLTSTQKCYTGFIDFIENLLNGNKSAIKMFDAFGKPPTGTLDGNLHFIGSYDECLGVSQMPSAPATRYCRATFKLPETLINQTMGHIETFGVPVALTWGMCLDSQCHSEDIPVLFRLGMLQMFNLTPDSVVCSGEKPDFSTDTPAISILAIMVVIVGIVVLATVFNECYGKLSEKSEEKRNSKNIYTNPSFLGENGTALHLMPGELKNGSFKRSLEENEQTHDVSDIDDDEVGILSRILGSFSITSNVRTLASFDRDPDEISCLYGIRFLTALWICIGNAYLYNAIWPRVAGSDGSVISNQMPAVSLLKRFTFQFVFSGVFATDTFLVISGFIVTTKLLSTMVRDEKMKITGILGFYARRYIRLTPVYIIILMSYAFLYAYIGDGPTWPKNIGLADSCRQRWWYHLLYVNNLVDVDGHTIFQQCMPWSWFNAVVMQLNIITPILIILFLISHRLGFIVAILLMTGGITATGVKEHRYGGDLLSAVTDHGNYWNYIFTAPWCRVGTYCVGVMLAYVMFIKRRAKLDVLVAVIGWIVSILLGVFILFVSYLKYMENAPTWTFPEQAAYESLSHLAWACCIAWVIYSCHHYRGGMINTMLSWRGFIPLSKLSYTIYLLNPVVIAVYIMSRKSLLYVDDLDMAFLIVGYFVVTIIGASVISVFFERPFIALEKAFSRSSNAKIELGKDV</sequence>
<dbReference type="InterPro" id="IPR052728">
    <property type="entry name" value="O2_lipid_transport_reg"/>
</dbReference>
<keyword evidence="1" id="KW-0472">Membrane</keyword>
<evidence type="ECO:0000313" key="5">
    <source>
        <dbReference type="Proteomes" id="UP000596742"/>
    </source>
</evidence>
<evidence type="ECO:0000313" key="4">
    <source>
        <dbReference type="EMBL" id="VDI58070.1"/>
    </source>
</evidence>
<dbReference type="SMART" id="SM00703">
    <property type="entry name" value="NRF"/>
    <property type="match status" value="1"/>
</dbReference>
<evidence type="ECO:0000256" key="1">
    <source>
        <dbReference type="SAM" id="Phobius"/>
    </source>
</evidence>
<name>A0A8B6G3B8_MYTGA</name>
<keyword evidence="2" id="KW-0732">Signal</keyword>
<feature type="transmembrane region" description="Helical" evidence="1">
    <location>
        <begin position="919"/>
        <end position="939"/>
    </location>
</feature>
<feature type="transmembrane region" description="Helical" evidence="1">
    <location>
        <begin position="971"/>
        <end position="996"/>
    </location>
</feature>
<feature type="signal peptide" evidence="2">
    <location>
        <begin position="1"/>
        <end position="21"/>
    </location>
</feature>
<reference evidence="4" key="1">
    <citation type="submission" date="2018-11" db="EMBL/GenBank/DDBJ databases">
        <authorList>
            <person name="Alioto T."/>
            <person name="Alioto T."/>
        </authorList>
    </citation>
    <scope>NUCLEOTIDE SEQUENCE</scope>
</reference>
<dbReference type="Proteomes" id="UP000596742">
    <property type="component" value="Unassembled WGS sequence"/>
</dbReference>
<feature type="transmembrane region" description="Helical" evidence="1">
    <location>
        <begin position="1148"/>
        <end position="1170"/>
    </location>
</feature>
<dbReference type="EMBL" id="UYJE01007806">
    <property type="protein sequence ID" value="VDI58070.1"/>
    <property type="molecule type" value="Genomic_DNA"/>
</dbReference>
<feature type="transmembrane region" description="Helical" evidence="1">
    <location>
        <begin position="1017"/>
        <end position="1038"/>
    </location>
</feature>
<evidence type="ECO:0000256" key="2">
    <source>
        <dbReference type="SAM" id="SignalP"/>
    </source>
</evidence>
<feature type="transmembrane region" description="Helical" evidence="1">
    <location>
        <begin position="1182"/>
        <end position="1205"/>
    </location>
</feature>
<organism evidence="4 5">
    <name type="scientific">Mytilus galloprovincialis</name>
    <name type="common">Mediterranean mussel</name>
    <dbReference type="NCBI Taxonomy" id="29158"/>
    <lineage>
        <taxon>Eukaryota</taxon>
        <taxon>Metazoa</taxon>
        <taxon>Spiralia</taxon>
        <taxon>Lophotrochozoa</taxon>
        <taxon>Mollusca</taxon>
        <taxon>Bivalvia</taxon>
        <taxon>Autobranchia</taxon>
        <taxon>Pteriomorphia</taxon>
        <taxon>Mytilida</taxon>
        <taxon>Mytiloidea</taxon>
        <taxon>Mytilidae</taxon>
        <taxon>Mytilinae</taxon>
        <taxon>Mytilus</taxon>
    </lineage>
</organism>
<keyword evidence="1" id="KW-1133">Transmembrane helix</keyword>
<gene>
    <name evidence="4" type="ORF">MGAL_10B076151</name>
</gene>
<feature type="transmembrane region" description="Helical" evidence="1">
    <location>
        <begin position="1294"/>
        <end position="1316"/>
    </location>
</feature>
<feature type="transmembrane region" description="Helical" evidence="1">
    <location>
        <begin position="1225"/>
        <end position="1244"/>
    </location>
</feature>
<dbReference type="PANTHER" id="PTHR11161:SF0">
    <property type="entry name" value="O-ACYLTRANSFERASE LIKE PROTEIN"/>
    <property type="match status" value="1"/>
</dbReference>
<proteinExistence type="predicted"/>
<dbReference type="InterPro" id="IPR006621">
    <property type="entry name" value="Nose-resist-to-fluoxetine_N"/>
</dbReference>
<feature type="domain" description="Nose resistant-to-fluoxetine protein N-terminal" evidence="3">
    <location>
        <begin position="661"/>
        <end position="790"/>
    </location>
</feature>
<dbReference type="Pfam" id="PF01757">
    <property type="entry name" value="Acyl_transf_3"/>
    <property type="match status" value="1"/>
</dbReference>